<keyword evidence="4 8" id="KW-0564">Palmitate</keyword>
<dbReference type="PRINTS" id="PR01021">
    <property type="entry name" value="OMPADOMAIN"/>
</dbReference>
<sequence length="168" mass="18290">MNTTTRVLLAASICVALAACTKKVKEEDTAPVDTTPATTAPVSDGRYTPADLDSDSCLRQRTVYFDFDQDTLRPEFQAIMACHAKYLNDRSQARVTLEGNADERGTREYNLGLGERRGNAVSGALQGAGGSAGQITVVSYGEERPTCNTSNESCWQQNRRVEIVYTAK</sequence>
<gene>
    <name evidence="12" type="primary">ompP6</name>
    <name evidence="8" type="synonym">pal</name>
    <name evidence="12" type="ORF">GCM10011521_24790</name>
</gene>
<dbReference type="PANTHER" id="PTHR30329">
    <property type="entry name" value="STATOR ELEMENT OF FLAGELLAR MOTOR COMPLEX"/>
    <property type="match status" value="1"/>
</dbReference>
<keyword evidence="3 8" id="KW-0472">Membrane</keyword>
<accession>A0ABQ1HQW9</accession>
<evidence type="ECO:0000256" key="1">
    <source>
        <dbReference type="ARBA" id="ARBA00022618"/>
    </source>
</evidence>
<comment type="similarity">
    <text evidence="8">Belongs to the Pal lipoprotein family.</text>
</comment>
<dbReference type="Proteomes" id="UP000623419">
    <property type="component" value="Unassembled WGS sequence"/>
</dbReference>
<dbReference type="CDD" id="cd07185">
    <property type="entry name" value="OmpA_C-like"/>
    <property type="match status" value="1"/>
</dbReference>
<name>A0ABQ1HQW9_9GAMM</name>
<evidence type="ECO:0000256" key="2">
    <source>
        <dbReference type="ARBA" id="ARBA00022729"/>
    </source>
</evidence>
<dbReference type="InterPro" id="IPR036737">
    <property type="entry name" value="OmpA-like_sf"/>
</dbReference>
<dbReference type="InterPro" id="IPR006665">
    <property type="entry name" value="OmpA-like"/>
</dbReference>
<evidence type="ECO:0000313" key="13">
    <source>
        <dbReference type="Proteomes" id="UP000623419"/>
    </source>
</evidence>
<feature type="chain" id="PRO_5045237004" description="Peptidoglycan-associated lipoprotein" evidence="10">
    <location>
        <begin position="19"/>
        <end position="168"/>
    </location>
</feature>
<dbReference type="InterPro" id="IPR039001">
    <property type="entry name" value="Pal"/>
</dbReference>
<keyword evidence="5 8" id="KW-0998">Cell outer membrane</keyword>
<feature type="domain" description="OmpA-like" evidence="11">
    <location>
        <begin position="52"/>
        <end position="168"/>
    </location>
</feature>
<feature type="compositionally biased region" description="Low complexity" evidence="9">
    <location>
        <begin position="31"/>
        <end position="42"/>
    </location>
</feature>
<dbReference type="NCBIfam" id="TIGR02802">
    <property type="entry name" value="Pal_lipo"/>
    <property type="match status" value="1"/>
</dbReference>
<feature type="signal peptide" evidence="10">
    <location>
        <begin position="1"/>
        <end position="18"/>
    </location>
</feature>
<comment type="caution">
    <text evidence="12">The sequence shown here is derived from an EMBL/GenBank/DDBJ whole genome shotgun (WGS) entry which is preliminary data.</text>
</comment>
<evidence type="ECO:0000313" key="12">
    <source>
        <dbReference type="EMBL" id="GGA85382.1"/>
    </source>
</evidence>
<dbReference type="InterPro" id="IPR050330">
    <property type="entry name" value="Bact_OuterMem_StrucFunc"/>
</dbReference>
<keyword evidence="1 8" id="KW-0132">Cell division</keyword>
<proteinExistence type="inferred from homology"/>
<dbReference type="Gene3D" id="3.30.1330.60">
    <property type="entry name" value="OmpA-like domain"/>
    <property type="match status" value="1"/>
</dbReference>
<reference evidence="13" key="1">
    <citation type="journal article" date="2019" name="Int. J. Syst. Evol. Microbiol.">
        <title>The Global Catalogue of Microorganisms (GCM) 10K type strain sequencing project: providing services to taxonomists for standard genome sequencing and annotation.</title>
        <authorList>
            <consortium name="The Broad Institute Genomics Platform"/>
            <consortium name="The Broad Institute Genome Sequencing Center for Infectious Disease"/>
            <person name="Wu L."/>
            <person name="Ma J."/>
        </authorList>
    </citation>
    <scope>NUCLEOTIDE SEQUENCE [LARGE SCALE GENOMIC DNA]</scope>
    <source>
        <strain evidence="13">CGMCC 1.15905</strain>
    </source>
</reference>
<evidence type="ECO:0000256" key="4">
    <source>
        <dbReference type="ARBA" id="ARBA00023139"/>
    </source>
</evidence>
<keyword evidence="2 8" id="KW-0732">Signal</keyword>
<evidence type="ECO:0000256" key="8">
    <source>
        <dbReference type="HAMAP-Rule" id="MF_02204"/>
    </source>
</evidence>
<evidence type="ECO:0000256" key="6">
    <source>
        <dbReference type="ARBA" id="ARBA00023288"/>
    </source>
</evidence>
<evidence type="ECO:0000256" key="7">
    <source>
        <dbReference type="ARBA" id="ARBA00023306"/>
    </source>
</evidence>
<protein>
    <recommendedName>
        <fullName evidence="8">Peptidoglycan-associated lipoprotein</fullName>
        <shortName evidence="8">PAL</shortName>
    </recommendedName>
</protein>
<keyword evidence="6 8" id="KW-0449">Lipoprotein</keyword>
<dbReference type="RefSeq" id="WP_188664804.1">
    <property type="nucleotide sequence ID" value="NZ_BMKC01000003.1"/>
</dbReference>
<organism evidence="12 13">
    <name type="scientific">Arenimonas soli</name>
    <dbReference type="NCBI Taxonomy" id="2269504"/>
    <lineage>
        <taxon>Bacteria</taxon>
        <taxon>Pseudomonadati</taxon>
        <taxon>Pseudomonadota</taxon>
        <taxon>Gammaproteobacteria</taxon>
        <taxon>Lysobacterales</taxon>
        <taxon>Lysobacteraceae</taxon>
        <taxon>Arenimonas</taxon>
    </lineage>
</organism>
<dbReference type="SUPFAM" id="SSF103088">
    <property type="entry name" value="OmpA-like"/>
    <property type="match status" value="1"/>
</dbReference>
<dbReference type="Pfam" id="PF00691">
    <property type="entry name" value="OmpA"/>
    <property type="match status" value="1"/>
</dbReference>
<dbReference type="PROSITE" id="PS51257">
    <property type="entry name" value="PROKAR_LIPOPROTEIN"/>
    <property type="match status" value="1"/>
</dbReference>
<comment type="function">
    <text evidence="8">Part of the Tol-Pal system, which plays a role in outer membrane invagination during cell division and is important for maintaining outer membrane integrity.</text>
</comment>
<evidence type="ECO:0000256" key="5">
    <source>
        <dbReference type="ARBA" id="ARBA00023237"/>
    </source>
</evidence>
<dbReference type="InterPro" id="IPR014169">
    <property type="entry name" value="Pal_lipo_C"/>
</dbReference>
<dbReference type="EMBL" id="BMKC01000003">
    <property type="protein sequence ID" value="GGA85382.1"/>
    <property type="molecule type" value="Genomic_DNA"/>
</dbReference>
<dbReference type="InterPro" id="IPR006664">
    <property type="entry name" value="OMP_bac"/>
</dbReference>
<comment type="subunit">
    <text evidence="8">The Tol-Pal system is composed of five core proteins: the inner membrane proteins TolA, TolQ and TolR, the periplasmic protein TolB and the outer membrane protein Pal. They form a network linking the inner and outer membranes and the peptidoglycan layer.</text>
</comment>
<keyword evidence="7 8" id="KW-0131">Cell cycle</keyword>
<dbReference type="HAMAP" id="MF_02204">
    <property type="entry name" value="Pal"/>
    <property type="match status" value="1"/>
</dbReference>
<dbReference type="PROSITE" id="PS51123">
    <property type="entry name" value="OMPA_2"/>
    <property type="match status" value="1"/>
</dbReference>
<dbReference type="PANTHER" id="PTHR30329:SF21">
    <property type="entry name" value="LIPOPROTEIN YIAD-RELATED"/>
    <property type="match status" value="1"/>
</dbReference>
<feature type="region of interest" description="Disordered" evidence="9">
    <location>
        <begin position="26"/>
        <end position="48"/>
    </location>
</feature>
<evidence type="ECO:0000256" key="3">
    <source>
        <dbReference type="ARBA" id="ARBA00023136"/>
    </source>
</evidence>
<keyword evidence="13" id="KW-1185">Reference proteome</keyword>
<evidence type="ECO:0000259" key="11">
    <source>
        <dbReference type="PROSITE" id="PS51123"/>
    </source>
</evidence>
<evidence type="ECO:0000256" key="10">
    <source>
        <dbReference type="SAM" id="SignalP"/>
    </source>
</evidence>
<comment type="subcellular location">
    <subcellularLocation>
        <location evidence="8">Cell outer membrane</location>
        <topology evidence="8">Lipid-anchor</topology>
    </subcellularLocation>
</comment>
<evidence type="ECO:0000256" key="9">
    <source>
        <dbReference type="SAM" id="MobiDB-lite"/>
    </source>
</evidence>